<evidence type="ECO:0000313" key="2">
    <source>
        <dbReference type="Proteomes" id="UP001497644"/>
    </source>
</evidence>
<organism evidence="1 2">
    <name type="scientific">Lasius platythorax</name>
    <dbReference type="NCBI Taxonomy" id="488582"/>
    <lineage>
        <taxon>Eukaryota</taxon>
        <taxon>Metazoa</taxon>
        <taxon>Ecdysozoa</taxon>
        <taxon>Arthropoda</taxon>
        <taxon>Hexapoda</taxon>
        <taxon>Insecta</taxon>
        <taxon>Pterygota</taxon>
        <taxon>Neoptera</taxon>
        <taxon>Endopterygota</taxon>
        <taxon>Hymenoptera</taxon>
        <taxon>Apocrita</taxon>
        <taxon>Aculeata</taxon>
        <taxon>Formicoidea</taxon>
        <taxon>Formicidae</taxon>
        <taxon>Formicinae</taxon>
        <taxon>Lasius</taxon>
        <taxon>Lasius</taxon>
    </lineage>
</organism>
<reference evidence="1" key="1">
    <citation type="submission" date="2024-04" db="EMBL/GenBank/DDBJ databases">
        <authorList>
            <consortium name="Molecular Ecology Group"/>
        </authorList>
    </citation>
    <scope>NUCLEOTIDE SEQUENCE</scope>
</reference>
<proteinExistence type="predicted"/>
<dbReference type="AlphaFoldDB" id="A0AAV2P5V4"/>
<protein>
    <submittedName>
        <fullName evidence="1">Uncharacterized protein</fullName>
    </submittedName>
</protein>
<name>A0AAV2P5V4_9HYME</name>
<evidence type="ECO:0000313" key="1">
    <source>
        <dbReference type="EMBL" id="CAL1686998.1"/>
    </source>
</evidence>
<keyword evidence="2" id="KW-1185">Reference proteome</keyword>
<gene>
    <name evidence="1" type="ORF">LPLAT_LOCUS12280</name>
</gene>
<accession>A0AAV2P5V4</accession>
<dbReference type="EMBL" id="OZ034830">
    <property type="protein sequence ID" value="CAL1686998.1"/>
    <property type="molecule type" value="Genomic_DNA"/>
</dbReference>
<dbReference type="Proteomes" id="UP001497644">
    <property type="component" value="Chromosome 7"/>
</dbReference>
<sequence length="111" mass="12589">MHKVRVAQYESGKSHFPRYIALQVRTGSQSHGSPGNLRRAIYQEVSFRQDAAFPDDPRIAAKQHKCLKKVVKTTSTCLLNDFIMSFEHFYDLAELFIDVCIVCAVTARLGI</sequence>